<keyword evidence="10" id="KW-1185">Reference proteome</keyword>
<dbReference type="InterPro" id="IPR037185">
    <property type="entry name" value="EmrE-like"/>
</dbReference>
<feature type="transmembrane region" description="Helical" evidence="7">
    <location>
        <begin position="135"/>
        <end position="151"/>
    </location>
</feature>
<evidence type="ECO:0000313" key="9">
    <source>
        <dbReference type="EMBL" id="SEN32812.1"/>
    </source>
</evidence>
<dbReference type="InterPro" id="IPR000620">
    <property type="entry name" value="EamA_dom"/>
</dbReference>
<feature type="transmembrane region" description="Helical" evidence="7">
    <location>
        <begin position="79"/>
        <end position="97"/>
    </location>
</feature>
<accession>A0A1H8FM75</accession>
<evidence type="ECO:0000256" key="3">
    <source>
        <dbReference type="ARBA" id="ARBA00022475"/>
    </source>
</evidence>
<gene>
    <name evidence="9" type="ORF">SAMN05216454_102173</name>
</gene>
<dbReference type="AlphaFoldDB" id="A0A1H8FM75"/>
<feature type="transmembrane region" description="Helical" evidence="7">
    <location>
        <begin position="163"/>
        <end position="183"/>
    </location>
</feature>
<dbReference type="InterPro" id="IPR051258">
    <property type="entry name" value="Diverse_Substrate_Transporter"/>
</dbReference>
<reference evidence="9 10" key="1">
    <citation type="submission" date="2016-10" db="EMBL/GenBank/DDBJ databases">
        <authorList>
            <person name="de Groot N.N."/>
        </authorList>
    </citation>
    <scope>NUCLEOTIDE SEQUENCE [LARGE SCALE GENOMIC DNA]</scope>
    <source>
        <strain evidence="9 10">Calf135</strain>
    </source>
</reference>
<feature type="domain" description="EamA" evidence="8">
    <location>
        <begin position="159"/>
        <end position="291"/>
    </location>
</feature>
<feature type="transmembrane region" description="Helical" evidence="7">
    <location>
        <begin position="12"/>
        <end position="28"/>
    </location>
</feature>
<name>A0A1H8FM75_9FIRM</name>
<feature type="transmembrane region" description="Helical" evidence="7">
    <location>
        <begin position="190"/>
        <end position="209"/>
    </location>
</feature>
<keyword evidence="5 7" id="KW-1133">Transmembrane helix</keyword>
<sequence length="323" mass="35084">MNQQKKKETQSALLMVLTAVIWGIAFVFQRTGMEHIGPFAFNFFRCLLSLVFLLAVSGFLKIKNKNSEKKQTNFSRKSLYIGGILAGLALFLGMSTQQVGMVSTSAAKAGFITTMYIVLVPIMGMFYGRKTTPKMWLCVAIAAVGLYMLSIKEGFVIEKGDFFVFLSAIFFGLQIVIIDIFAPKADAIKLSMIEFATSGVLSLIATLMTETTTMAGIQAAGVAILYTGLLSSGVGFTLQIIAQKNLAPTVTSLIMSMESGVSAIAGVIFLHEALTSREIVGCIIMIIAVLLAQLDFPMMKSKKSKRIESVELSQGNENRKMAQ</sequence>
<feature type="transmembrane region" description="Helical" evidence="7">
    <location>
        <begin position="40"/>
        <end position="59"/>
    </location>
</feature>
<dbReference type="STRING" id="215200.SAMN05216454_102173"/>
<evidence type="ECO:0000256" key="7">
    <source>
        <dbReference type="SAM" id="Phobius"/>
    </source>
</evidence>
<evidence type="ECO:0000256" key="5">
    <source>
        <dbReference type="ARBA" id="ARBA00022989"/>
    </source>
</evidence>
<feature type="transmembrane region" description="Helical" evidence="7">
    <location>
        <begin position="276"/>
        <end position="296"/>
    </location>
</feature>
<dbReference type="SUPFAM" id="SSF103481">
    <property type="entry name" value="Multidrug resistance efflux transporter EmrE"/>
    <property type="match status" value="2"/>
</dbReference>
<proteinExistence type="inferred from homology"/>
<keyword evidence="3" id="KW-1003">Cell membrane</keyword>
<dbReference type="Pfam" id="PF00892">
    <property type="entry name" value="EamA"/>
    <property type="match status" value="2"/>
</dbReference>
<organism evidence="9 10">
    <name type="scientific">Peptostreptococcus russellii</name>
    <dbReference type="NCBI Taxonomy" id="215200"/>
    <lineage>
        <taxon>Bacteria</taxon>
        <taxon>Bacillati</taxon>
        <taxon>Bacillota</taxon>
        <taxon>Clostridia</taxon>
        <taxon>Peptostreptococcales</taxon>
        <taxon>Peptostreptococcaceae</taxon>
        <taxon>Peptostreptococcus</taxon>
    </lineage>
</organism>
<dbReference type="PANTHER" id="PTHR42920:SF5">
    <property type="entry name" value="EAMA DOMAIN-CONTAINING PROTEIN"/>
    <property type="match status" value="1"/>
</dbReference>
<dbReference type="OrthoDB" id="9804865at2"/>
<evidence type="ECO:0000256" key="2">
    <source>
        <dbReference type="ARBA" id="ARBA00007362"/>
    </source>
</evidence>
<feature type="domain" description="EamA" evidence="8">
    <location>
        <begin position="12"/>
        <end position="150"/>
    </location>
</feature>
<dbReference type="RefSeq" id="WP_091974186.1">
    <property type="nucleotide sequence ID" value="NZ_CAUWDX010000047.1"/>
</dbReference>
<dbReference type="Proteomes" id="UP000199512">
    <property type="component" value="Unassembled WGS sequence"/>
</dbReference>
<feature type="transmembrane region" description="Helical" evidence="7">
    <location>
        <begin position="109"/>
        <end position="128"/>
    </location>
</feature>
<evidence type="ECO:0000259" key="8">
    <source>
        <dbReference type="Pfam" id="PF00892"/>
    </source>
</evidence>
<comment type="subcellular location">
    <subcellularLocation>
        <location evidence="1">Cell membrane</location>
        <topology evidence="1">Multi-pass membrane protein</topology>
    </subcellularLocation>
</comment>
<feature type="transmembrane region" description="Helical" evidence="7">
    <location>
        <begin position="250"/>
        <end position="270"/>
    </location>
</feature>
<dbReference type="EMBL" id="FODF01000002">
    <property type="protein sequence ID" value="SEN32812.1"/>
    <property type="molecule type" value="Genomic_DNA"/>
</dbReference>
<keyword evidence="4 7" id="KW-0812">Transmembrane</keyword>
<dbReference type="PANTHER" id="PTHR42920">
    <property type="entry name" value="OS03G0707200 PROTEIN-RELATED"/>
    <property type="match status" value="1"/>
</dbReference>
<feature type="transmembrane region" description="Helical" evidence="7">
    <location>
        <begin position="215"/>
        <end position="238"/>
    </location>
</feature>
<evidence type="ECO:0000256" key="4">
    <source>
        <dbReference type="ARBA" id="ARBA00022692"/>
    </source>
</evidence>
<evidence type="ECO:0000256" key="1">
    <source>
        <dbReference type="ARBA" id="ARBA00004651"/>
    </source>
</evidence>
<keyword evidence="6 7" id="KW-0472">Membrane</keyword>
<evidence type="ECO:0000256" key="6">
    <source>
        <dbReference type="ARBA" id="ARBA00023136"/>
    </source>
</evidence>
<dbReference type="GO" id="GO:0005886">
    <property type="term" value="C:plasma membrane"/>
    <property type="evidence" value="ECO:0007669"/>
    <property type="project" value="UniProtKB-SubCell"/>
</dbReference>
<comment type="similarity">
    <text evidence="2">Belongs to the EamA transporter family.</text>
</comment>
<evidence type="ECO:0000313" key="10">
    <source>
        <dbReference type="Proteomes" id="UP000199512"/>
    </source>
</evidence>
<protein>
    <submittedName>
        <fullName evidence="9">Permease of the drug/metabolite transporter (DMT) superfamily</fullName>
    </submittedName>
</protein>